<dbReference type="PANTHER" id="PTHR30006:SF15">
    <property type="entry name" value="IRON-UTILIZATION PERIPLASMIC PROTEIN"/>
    <property type="match status" value="1"/>
</dbReference>
<accession>A0A840V8E7</accession>
<dbReference type="PIRSF" id="PIRSF002825">
    <property type="entry name" value="CfbpA"/>
    <property type="match status" value="1"/>
</dbReference>
<name>A0A840V8E7_9PROT</name>
<dbReference type="PANTHER" id="PTHR30006">
    <property type="entry name" value="THIAMINE-BINDING PERIPLASMIC PROTEIN-RELATED"/>
    <property type="match status" value="1"/>
</dbReference>
<evidence type="ECO:0000256" key="3">
    <source>
        <dbReference type="PIRSR" id="PIRSR002825-1"/>
    </source>
</evidence>
<keyword evidence="3" id="KW-0479">Metal-binding</keyword>
<comment type="similarity">
    <text evidence="1">Belongs to the bacterial solute-binding protein 1 family.</text>
</comment>
<feature type="binding site" evidence="3">
    <location>
        <position position="84"/>
    </location>
    <ligand>
        <name>Fe cation</name>
        <dbReference type="ChEBI" id="CHEBI:24875"/>
    </ligand>
</feature>
<keyword evidence="3" id="KW-0408">Iron</keyword>
<organism evidence="5 6">
    <name type="scientific">Acidocella aromatica</name>
    <dbReference type="NCBI Taxonomy" id="1303579"/>
    <lineage>
        <taxon>Bacteria</taxon>
        <taxon>Pseudomonadati</taxon>
        <taxon>Pseudomonadota</taxon>
        <taxon>Alphaproteobacteria</taxon>
        <taxon>Acetobacterales</taxon>
        <taxon>Acidocellaceae</taxon>
        <taxon>Acidocella</taxon>
    </lineage>
</organism>
<sequence>MMKSRFLLAAAAGVVVLASGPAFAQSVPLTVYSAQHPQVDAMLAAEFTKETGIKVLLHEGEGPDIANQLIQEGADSPADVFFTENSPELNLLDEKGLLAPVATATLALVPAKYSAADGNWLGLLARENVLAYNPAKLNDAELPVSLLDFAKPQWKGKIGVAPSDGDFLPLVSAMTKLHGTEATLAWLKGLKDNAKIYDDDEGVAAAVAHGDVASGLINNYYWYRLRTELGASKIDSKLYHFRNGDVGGLVNVSGAAVLKSSKNQAEAQKFLAFLAGPKAQELLGKSEIDFEYPLRPGIAPNAQLTPFSELQPPAIAPSDLGDDQEAGQLLQQAGLI</sequence>
<dbReference type="AlphaFoldDB" id="A0A840V8E7"/>
<dbReference type="InterPro" id="IPR006059">
    <property type="entry name" value="SBP"/>
</dbReference>
<protein>
    <submittedName>
        <fullName evidence="5">Iron(III) transport system substrate-binding protein</fullName>
    </submittedName>
</protein>
<evidence type="ECO:0000256" key="1">
    <source>
        <dbReference type="ARBA" id="ARBA00008520"/>
    </source>
</evidence>
<dbReference type="Proteomes" id="UP000553706">
    <property type="component" value="Unassembled WGS sequence"/>
</dbReference>
<gene>
    <name evidence="5" type="ORF">HNP71_000452</name>
</gene>
<proteinExistence type="inferred from homology"/>
<keyword evidence="2 4" id="KW-0732">Signal</keyword>
<feature type="binding site" evidence="3">
    <location>
        <position position="36"/>
    </location>
    <ligand>
        <name>Fe cation</name>
        <dbReference type="ChEBI" id="CHEBI:24875"/>
    </ligand>
</feature>
<dbReference type="GO" id="GO:0030288">
    <property type="term" value="C:outer membrane-bounded periplasmic space"/>
    <property type="evidence" value="ECO:0007669"/>
    <property type="project" value="TreeGrafter"/>
</dbReference>
<reference evidence="5 6" key="1">
    <citation type="submission" date="2020-08" db="EMBL/GenBank/DDBJ databases">
        <title>Genomic Encyclopedia of Type Strains, Phase IV (KMG-IV): sequencing the most valuable type-strain genomes for metagenomic binning, comparative biology and taxonomic classification.</title>
        <authorList>
            <person name="Goeker M."/>
        </authorList>
    </citation>
    <scope>NUCLEOTIDE SEQUENCE [LARGE SCALE GENOMIC DNA]</scope>
    <source>
        <strain evidence="5 6">DSM 27026</strain>
    </source>
</reference>
<dbReference type="Gene3D" id="3.40.190.10">
    <property type="entry name" value="Periplasmic binding protein-like II"/>
    <property type="match status" value="2"/>
</dbReference>
<feature type="chain" id="PRO_5032928573" evidence="4">
    <location>
        <begin position="25"/>
        <end position="336"/>
    </location>
</feature>
<dbReference type="SUPFAM" id="SSF53850">
    <property type="entry name" value="Periplasmic binding protein-like II"/>
    <property type="match status" value="1"/>
</dbReference>
<evidence type="ECO:0000256" key="4">
    <source>
        <dbReference type="SAM" id="SignalP"/>
    </source>
</evidence>
<evidence type="ECO:0000313" key="5">
    <source>
        <dbReference type="EMBL" id="MBB5372228.1"/>
    </source>
</evidence>
<feature type="binding site" evidence="3">
    <location>
        <position position="220"/>
    </location>
    <ligand>
        <name>Fe cation</name>
        <dbReference type="ChEBI" id="CHEBI:24875"/>
    </ligand>
</feature>
<dbReference type="CDD" id="cd13543">
    <property type="entry name" value="PBP2_Fbp"/>
    <property type="match status" value="1"/>
</dbReference>
<feature type="binding site" evidence="3">
    <location>
        <position position="221"/>
    </location>
    <ligand>
        <name>Fe cation</name>
        <dbReference type="ChEBI" id="CHEBI:24875"/>
    </ligand>
</feature>
<evidence type="ECO:0000313" key="6">
    <source>
        <dbReference type="Proteomes" id="UP000553706"/>
    </source>
</evidence>
<feature type="signal peptide" evidence="4">
    <location>
        <begin position="1"/>
        <end position="24"/>
    </location>
</feature>
<dbReference type="GO" id="GO:0046872">
    <property type="term" value="F:metal ion binding"/>
    <property type="evidence" value="ECO:0007669"/>
    <property type="project" value="UniProtKB-KW"/>
</dbReference>
<dbReference type="Pfam" id="PF01547">
    <property type="entry name" value="SBP_bac_1"/>
    <property type="match status" value="1"/>
</dbReference>
<dbReference type="InterPro" id="IPR026045">
    <property type="entry name" value="Ferric-bd"/>
</dbReference>
<keyword evidence="6" id="KW-1185">Reference proteome</keyword>
<evidence type="ECO:0000256" key="2">
    <source>
        <dbReference type="ARBA" id="ARBA00022729"/>
    </source>
</evidence>
<comment type="caution">
    <text evidence="5">The sequence shown here is derived from an EMBL/GenBank/DDBJ whole genome shotgun (WGS) entry which is preliminary data.</text>
</comment>
<dbReference type="EMBL" id="JACHFJ010000001">
    <property type="protein sequence ID" value="MBB5372228.1"/>
    <property type="molecule type" value="Genomic_DNA"/>
</dbReference>